<evidence type="ECO:0000256" key="1">
    <source>
        <dbReference type="ARBA" id="ARBA00022679"/>
    </source>
</evidence>
<dbReference type="Pfam" id="PF13508">
    <property type="entry name" value="Acetyltransf_7"/>
    <property type="match status" value="1"/>
</dbReference>
<proteinExistence type="predicted"/>
<gene>
    <name evidence="4" type="ORF">ABOD76_07615</name>
</gene>
<dbReference type="GO" id="GO:0016747">
    <property type="term" value="F:acyltransferase activity, transferring groups other than amino-acyl groups"/>
    <property type="evidence" value="ECO:0007669"/>
    <property type="project" value="InterPro"/>
</dbReference>
<dbReference type="InterPro" id="IPR050832">
    <property type="entry name" value="Bact_Acetyltransf"/>
</dbReference>
<dbReference type="CDD" id="cd04301">
    <property type="entry name" value="NAT_SF"/>
    <property type="match status" value="1"/>
</dbReference>
<dbReference type="EMBL" id="CP158299">
    <property type="protein sequence ID" value="XBV86161.1"/>
    <property type="molecule type" value="Genomic_DNA"/>
</dbReference>
<dbReference type="AlphaFoldDB" id="A0AAU7UCK0"/>
<keyword evidence="2" id="KW-0012">Acyltransferase</keyword>
<organism evidence="4">
    <name type="scientific">Deinococcus sonorensis KR-87</name>
    <dbReference type="NCBI Taxonomy" id="694439"/>
    <lineage>
        <taxon>Bacteria</taxon>
        <taxon>Thermotogati</taxon>
        <taxon>Deinococcota</taxon>
        <taxon>Deinococci</taxon>
        <taxon>Deinococcales</taxon>
        <taxon>Deinococcaceae</taxon>
        <taxon>Deinococcus</taxon>
    </lineage>
</organism>
<dbReference type="RefSeq" id="WP_350244215.1">
    <property type="nucleotide sequence ID" value="NZ_CP158299.1"/>
</dbReference>
<dbReference type="SUPFAM" id="SSF55729">
    <property type="entry name" value="Acyl-CoA N-acyltransferases (Nat)"/>
    <property type="match status" value="1"/>
</dbReference>
<protein>
    <submittedName>
        <fullName evidence="4">GNAT family N-acetyltransferase</fullName>
    </submittedName>
</protein>
<keyword evidence="1" id="KW-0808">Transferase</keyword>
<name>A0AAU7UCK0_9DEIO</name>
<dbReference type="InterPro" id="IPR016181">
    <property type="entry name" value="Acyl_CoA_acyltransferase"/>
</dbReference>
<dbReference type="Gene3D" id="3.40.630.30">
    <property type="match status" value="1"/>
</dbReference>
<dbReference type="PANTHER" id="PTHR43877">
    <property type="entry name" value="AMINOALKYLPHOSPHONATE N-ACETYLTRANSFERASE-RELATED-RELATED"/>
    <property type="match status" value="1"/>
</dbReference>
<evidence type="ECO:0000259" key="3">
    <source>
        <dbReference type="PROSITE" id="PS51186"/>
    </source>
</evidence>
<dbReference type="PROSITE" id="PS51186">
    <property type="entry name" value="GNAT"/>
    <property type="match status" value="1"/>
</dbReference>
<sequence>MTDTTKASARTSHGAVKIAPMTGTADERAFYDLNAEWITAHFEMEPSDVQILNHPHREVIEPGGQVYLAHREGRPVGCVALMAYGPGVYKVAKMAVSPDHRGQGTGRQLMVHAMEQARRLGAQTLYLASSSRLVPAIALYTSLGFQRLSAEKWPFARFARADVFMCLTLGSQEAGVSDAT</sequence>
<evidence type="ECO:0000313" key="4">
    <source>
        <dbReference type="EMBL" id="XBV86161.1"/>
    </source>
</evidence>
<feature type="domain" description="N-acetyltransferase" evidence="3">
    <location>
        <begin position="16"/>
        <end position="170"/>
    </location>
</feature>
<evidence type="ECO:0000256" key="2">
    <source>
        <dbReference type="ARBA" id="ARBA00023315"/>
    </source>
</evidence>
<accession>A0AAU7UCK0</accession>
<dbReference type="KEGG" id="dsc:ABOD76_07615"/>
<dbReference type="InterPro" id="IPR000182">
    <property type="entry name" value="GNAT_dom"/>
</dbReference>
<reference evidence="4" key="1">
    <citation type="submission" date="2024-06" db="EMBL/GenBank/DDBJ databases">
        <title>Draft Genome Sequence of Deinococcus sonorensis Type Strain KR-87, a Biofilm Producing Representative of the Genus Deinococcus.</title>
        <authorList>
            <person name="Boren L.S."/>
            <person name="Grosso R.A."/>
            <person name="Hugenberg-Cox A.N."/>
            <person name="Hill J.T.E."/>
            <person name="Albert C.M."/>
            <person name="Tuohy J.M."/>
        </authorList>
    </citation>
    <scope>NUCLEOTIDE SEQUENCE</scope>
    <source>
        <strain evidence="4">KR-87</strain>
    </source>
</reference>